<dbReference type="Proteomes" id="UP000281094">
    <property type="component" value="Unassembled WGS sequence"/>
</dbReference>
<dbReference type="SUPFAM" id="SSF53067">
    <property type="entry name" value="Actin-like ATPase domain"/>
    <property type="match status" value="1"/>
</dbReference>
<dbReference type="InterPro" id="IPR000600">
    <property type="entry name" value="ROK"/>
</dbReference>
<comment type="similarity">
    <text evidence="1">Belongs to the ROK (NagC/XylR) family.</text>
</comment>
<protein>
    <submittedName>
        <fullName evidence="3">ROK family transcriptional regulator</fullName>
    </submittedName>
</protein>
<comment type="caution">
    <text evidence="3">The sequence shown here is derived from an EMBL/GenBank/DDBJ whole genome shotgun (WGS) entry which is preliminary data.</text>
</comment>
<dbReference type="SUPFAM" id="SSF46785">
    <property type="entry name" value="Winged helix' DNA-binding domain"/>
    <property type="match status" value="1"/>
</dbReference>
<evidence type="ECO:0000313" key="3">
    <source>
        <dbReference type="EMBL" id="RLQ89400.1"/>
    </source>
</evidence>
<dbReference type="InterPro" id="IPR036390">
    <property type="entry name" value="WH_DNA-bd_sf"/>
</dbReference>
<organism evidence="3 4">
    <name type="scientific">Notoacmeibacter ruber</name>
    <dbReference type="NCBI Taxonomy" id="2670375"/>
    <lineage>
        <taxon>Bacteria</taxon>
        <taxon>Pseudomonadati</taxon>
        <taxon>Pseudomonadota</taxon>
        <taxon>Alphaproteobacteria</taxon>
        <taxon>Hyphomicrobiales</taxon>
        <taxon>Notoacmeibacteraceae</taxon>
        <taxon>Notoacmeibacter</taxon>
    </lineage>
</organism>
<feature type="domain" description="HTH marR-type" evidence="2">
    <location>
        <begin position="21"/>
        <end position="70"/>
    </location>
</feature>
<reference evidence="3 4" key="1">
    <citation type="submission" date="2018-10" db="EMBL/GenBank/DDBJ databases">
        <title>Notoacmeibacter sp. M2BS9Y-3-1, whole genome shotgun sequence.</title>
        <authorList>
            <person name="Tuo L."/>
        </authorList>
    </citation>
    <scope>NUCLEOTIDE SEQUENCE [LARGE SCALE GENOMIC DNA]</scope>
    <source>
        <strain evidence="3 4">M2BS9Y-3-1</strain>
    </source>
</reference>
<dbReference type="InterPro" id="IPR036388">
    <property type="entry name" value="WH-like_DNA-bd_sf"/>
</dbReference>
<evidence type="ECO:0000259" key="2">
    <source>
        <dbReference type="Pfam" id="PF12802"/>
    </source>
</evidence>
<evidence type="ECO:0000256" key="1">
    <source>
        <dbReference type="ARBA" id="ARBA00006479"/>
    </source>
</evidence>
<name>A0A3L7JFY2_9HYPH</name>
<dbReference type="GO" id="GO:0003700">
    <property type="term" value="F:DNA-binding transcription factor activity"/>
    <property type="evidence" value="ECO:0007669"/>
    <property type="project" value="InterPro"/>
</dbReference>
<dbReference type="Pfam" id="PF12802">
    <property type="entry name" value="MarR_2"/>
    <property type="match status" value="1"/>
</dbReference>
<dbReference type="Gene3D" id="3.30.420.40">
    <property type="match status" value="2"/>
</dbReference>
<gene>
    <name evidence="3" type="ORF">D8780_04505</name>
</gene>
<dbReference type="Gene3D" id="1.10.10.10">
    <property type="entry name" value="Winged helix-like DNA-binding domain superfamily/Winged helix DNA-binding domain"/>
    <property type="match status" value="1"/>
</dbReference>
<dbReference type="InterPro" id="IPR043129">
    <property type="entry name" value="ATPase_NBD"/>
</dbReference>
<sequence>MPVRPVKGSNQSILRAHNERLVLTLLRNHGALSKSQIAKMTGLSAQAAGVIMGHLEAEGFLRRESPRRGRVGQPSVPMSVLAEGAYFLGLKIGRRVTEMVLIDFHGKPVRQVSQPHFCPTPEGTITFALEAVAELLETLDETSRERIAGLGVATPFQLWEWAEQIGAPKETIASWRDQDIGKRLRERFPWPIYLQNDASAACGAELAFARPPEENFLYFFIGSLIGGGVVLNGSLYTGSQGNAGALGSMPVVLADGPGCRTVQLIDVASISSLERKMTDAGVPLAGMRDSTSRWQVPENVLAEWIAEAGEGLAQAILSACAVIDFEAVIIEGGFPSDICARLAASARDRLVTVTHRGIDLPSIRQGAVGANARTLGAASLPLFERFLLSPRTLAASQIGSDS</sequence>
<accession>A0A3L7JFY2</accession>
<evidence type="ECO:0000313" key="4">
    <source>
        <dbReference type="Proteomes" id="UP000281094"/>
    </source>
</evidence>
<proteinExistence type="inferred from homology"/>
<dbReference type="PANTHER" id="PTHR18964">
    <property type="entry name" value="ROK (REPRESSOR, ORF, KINASE) FAMILY"/>
    <property type="match status" value="1"/>
</dbReference>
<dbReference type="AlphaFoldDB" id="A0A3L7JFY2"/>
<dbReference type="Pfam" id="PF00480">
    <property type="entry name" value="ROK"/>
    <property type="match status" value="1"/>
</dbReference>
<keyword evidence="4" id="KW-1185">Reference proteome</keyword>
<dbReference type="PANTHER" id="PTHR18964:SF149">
    <property type="entry name" value="BIFUNCTIONAL UDP-N-ACETYLGLUCOSAMINE 2-EPIMERASE_N-ACETYLMANNOSAMINE KINASE"/>
    <property type="match status" value="1"/>
</dbReference>
<dbReference type="InterPro" id="IPR000835">
    <property type="entry name" value="HTH_MarR-typ"/>
</dbReference>
<dbReference type="EMBL" id="RCWN01000001">
    <property type="protein sequence ID" value="RLQ89400.1"/>
    <property type="molecule type" value="Genomic_DNA"/>
</dbReference>